<organism evidence="1 2">
    <name type="scientific">Phytophthora infestans</name>
    <name type="common">Potato late blight agent</name>
    <name type="synonym">Botrytis infestans</name>
    <dbReference type="NCBI Taxonomy" id="4787"/>
    <lineage>
        <taxon>Eukaryota</taxon>
        <taxon>Sar</taxon>
        <taxon>Stramenopiles</taxon>
        <taxon>Oomycota</taxon>
        <taxon>Peronosporomycetes</taxon>
        <taxon>Peronosporales</taxon>
        <taxon>Peronosporaceae</taxon>
        <taxon>Phytophthora</taxon>
    </lineage>
</organism>
<dbReference type="Proteomes" id="UP000704712">
    <property type="component" value="Unassembled WGS sequence"/>
</dbReference>
<gene>
    <name evidence="1" type="ORF">GN958_ATG01507</name>
</gene>
<evidence type="ECO:0000313" key="1">
    <source>
        <dbReference type="EMBL" id="KAF4149196.1"/>
    </source>
</evidence>
<comment type="caution">
    <text evidence="1">The sequence shown here is derived from an EMBL/GenBank/DDBJ whole genome shotgun (WGS) entry which is preliminary data.</text>
</comment>
<dbReference type="AlphaFoldDB" id="A0A8S9V6R6"/>
<protein>
    <submittedName>
        <fullName evidence="1">Uncharacterized protein</fullName>
    </submittedName>
</protein>
<dbReference type="EMBL" id="JAACNO010000183">
    <property type="protein sequence ID" value="KAF4149196.1"/>
    <property type="molecule type" value="Genomic_DNA"/>
</dbReference>
<reference evidence="1" key="1">
    <citation type="submission" date="2020-03" db="EMBL/GenBank/DDBJ databases">
        <title>Hybrid Assembly of Korean Phytophthora infestans isolates.</title>
        <authorList>
            <person name="Prokchorchik M."/>
            <person name="Lee Y."/>
            <person name="Seo J."/>
            <person name="Cho J.-H."/>
            <person name="Park Y.-E."/>
            <person name="Jang D.-C."/>
            <person name="Im J.-S."/>
            <person name="Choi J.-G."/>
            <person name="Park H.-J."/>
            <person name="Lee G.-B."/>
            <person name="Lee Y.-G."/>
            <person name="Hong S.-Y."/>
            <person name="Cho K."/>
            <person name="Sohn K.H."/>
        </authorList>
    </citation>
    <scope>NUCLEOTIDE SEQUENCE</scope>
    <source>
        <strain evidence="1">KR_2_A2</strain>
    </source>
</reference>
<accession>A0A8S9V6R6</accession>
<sequence>MEGRLNVAKNNIIPDEVNRVAWVYRKKAVLQEILSVTVRPAKSKNRKTITATGRLLTRELI</sequence>
<proteinExistence type="predicted"/>
<name>A0A8S9V6R6_PHYIN</name>
<evidence type="ECO:0000313" key="2">
    <source>
        <dbReference type="Proteomes" id="UP000704712"/>
    </source>
</evidence>